<dbReference type="Proteomes" id="UP001652503">
    <property type="component" value="Unassembled WGS sequence"/>
</dbReference>
<proteinExistence type="predicted"/>
<feature type="transmembrane region" description="Helical" evidence="1">
    <location>
        <begin position="72"/>
        <end position="90"/>
    </location>
</feature>
<keyword evidence="3" id="KW-1185">Reference proteome</keyword>
<feature type="transmembrane region" description="Helical" evidence="1">
    <location>
        <begin position="41"/>
        <end position="60"/>
    </location>
</feature>
<reference evidence="2 3" key="1">
    <citation type="submission" date="2022-10" db="EMBL/GenBank/DDBJ databases">
        <title>Defluviimonas sp. nov., isolated from ocean surface water.</title>
        <authorList>
            <person name="He W."/>
            <person name="Wang L."/>
            <person name="Zhang D.-F."/>
        </authorList>
    </citation>
    <scope>NUCLEOTIDE SEQUENCE [LARGE SCALE GENOMIC DNA]</scope>
    <source>
        <strain evidence="2 3">WL0075</strain>
    </source>
</reference>
<evidence type="ECO:0000256" key="1">
    <source>
        <dbReference type="SAM" id="Phobius"/>
    </source>
</evidence>
<evidence type="ECO:0000313" key="2">
    <source>
        <dbReference type="EMBL" id="MCV2865142.1"/>
    </source>
</evidence>
<organism evidence="2 3">
    <name type="scientific">Albidovulum sediminicola</name>
    <dbReference type="NCBI Taxonomy" id="2984331"/>
    <lineage>
        <taxon>Bacteria</taxon>
        <taxon>Pseudomonadati</taxon>
        <taxon>Pseudomonadota</taxon>
        <taxon>Alphaproteobacteria</taxon>
        <taxon>Rhodobacterales</taxon>
        <taxon>Paracoccaceae</taxon>
        <taxon>Albidovulum</taxon>
    </lineage>
</organism>
<sequence>MTSVDLIDPRIRAHLTPDERVLWQGAPRPDTFFSPAQTAPAIFLAFGGIALGLGLLDGFIPMLATVTGAAKVVPALAAVAAGGLNLWTNWQRRGALWSYAITDRRILSVLGHKLIRSVPAGAFAPEDVKVDGTVVFWGEMPWDKDMQHSVPEWMRRGPDRPKIGFYGQSDPQAVRQRILDWLSGMTDAAVASGQAYLAKDDAPAADAVAPAGVADGMAERGSHVHRESGISVDLPEGWDVSAWTKNDGPLKVFGITLLPRFIRETERKPYSVGASWNALLASGAHDAGFALTIQPGPLTLTLDTVRNDPWSAAANLELLETVPNDARPGGYRGFSIRRLVKGGGSLMDFGTVMGDVELHQIWLSNGKYRIEATALSPHGNATLAAVGDSIAASLRG</sequence>
<accession>A0ABT2Z1X4</accession>
<keyword evidence="1" id="KW-1133">Transmembrane helix</keyword>
<dbReference type="RefSeq" id="WP_263721657.1">
    <property type="nucleotide sequence ID" value="NZ_JAOWLA010000008.1"/>
</dbReference>
<evidence type="ECO:0000313" key="3">
    <source>
        <dbReference type="Proteomes" id="UP001652503"/>
    </source>
</evidence>
<keyword evidence="1" id="KW-0812">Transmembrane</keyword>
<name>A0ABT2Z1X4_9RHOB</name>
<keyword evidence="1" id="KW-0472">Membrane</keyword>
<protein>
    <submittedName>
        <fullName evidence="2">Uncharacterized protein</fullName>
    </submittedName>
</protein>
<gene>
    <name evidence="2" type="ORF">OE647_10415</name>
</gene>
<comment type="caution">
    <text evidence="2">The sequence shown here is derived from an EMBL/GenBank/DDBJ whole genome shotgun (WGS) entry which is preliminary data.</text>
</comment>
<dbReference type="EMBL" id="JAOWLA010000008">
    <property type="protein sequence ID" value="MCV2865142.1"/>
    <property type="molecule type" value="Genomic_DNA"/>
</dbReference>